<dbReference type="InterPro" id="IPR015422">
    <property type="entry name" value="PyrdxlP-dep_Trfase_small"/>
</dbReference>
<keyword evidence="4" id="KW-0808">Transferase</keyword>
<comment type="caution">
    <text evidence="4">The sequence shown here is derived from an EMBL/GenBank/DDBJ whole genome shotgun (WGS) entry which is preliminary data.</text>
</comment>
<keyword evidence="5" id="KW-1185">Reference proteome</keyword>
<dbReference type="InterPro" id="IPR015424">
    <property type="entry name" value="PyrdxlP-dep_Trfase"/>
</dbReference>
<keyword evidence="4" id="KW-0032">Aminotransferase</keyword>
<dbReference type="PANTHER" id="PTHR11601:SF36">
    <property type="entry name" value="CYSTEINE DESULFURASE NIFS-RELATED"/>
    <property type="match status" value="1"/>
</dbReference>
<evidence type="ECO:0000256" key="1">
    <source>
        <dbReference type="ARBA" id="ARBA00001933"/>
    </source>
</evidence>
<proteinExistence type="predicted"/>
<reference evidence="4" key="1">
    <citation type="submission" date="2022-06" db="EMBL/GenBank/DDBJ databases">
        <title>Lactococcus from bovine mastitis in China.</title>
        <authorList>
            <person name="Lin Y."/>
            <person name="Han B."/>
        </authorList>
    </citation>
    <scope>NUCLEOTIDE SEQUENCE</scope>
    <source>
        <strain evidence="4">Ningxia-I-26</strain>
    </source>
</reference>
<dbReference type="Gene3D" id="3.40.640.10">
    <property type="entry name" value="Type I PLP-dependent aspartate aminotransferase-like (Major domain)"/>
    <property type="match status" value="1"/>
</dbReference>
<feature type="domain" description="Aminotransferase class V" evidence="3">
    <location>
        <begin position="2"/>
        <end position="356"/>
    </location>
</feature>
<name>A0A9X4P4T2_9LACT</name>
<dbReference type="RefSeq" id="WP_279360988.1">
    <property type="nucleotide sequence ID" value="NZ_JAMWDZ010000006.1"/>
</dbReference>
<accession>A0A9X4P4T2</accession>
<dbReference type="InterPro" id="IPR016454">
    <property type="entry name" value="Cysteine_dSase"/>
</dbReference>
<evidence type="ECO:0000313" key="5">
    <source>
        <dbReference type="Proteomes" id="UP001153199"/>
    </source>
</evidence>
<evidence type="ECO:0000256" key="2">
    <source>
        <dbReference type="ARBA" id="ARBA00022898"/>
    </source>
</evidence>
<comment type="cofactor">
    <cofactor evidence="1">
        <name>pyridoxal 5'-phosphate</name>
        <dbReference type="ChEBI" id="CHEBI:597326"/>
    </cofactor>
</comment>
<dbReference type="PIRSF" id="PIRSF005572">
    <property type="entry name" value="NifS"/>
    <property type="match status" value="1"/>
</dbReference>
<dbReference type="Pfam" id="PF00266">
    <property type="entry name" value="Aminotran_5"/>
    <property type="match status" value="1"/>
</dbReference>
<dbReference type="PANTHER" id="PTHR11601">
    <property type="entry name" value="CYSTEINE DESULFURYLASE FAMILY MEMBER"/>
    <property type="match status" value="1"/>
</dbReference>
<dbReference type="InterPro" id="IPR015421">
    <property type="entry name" value="PyrdxlP-dep_Trfase_major"/>
</dbReference>
<keyword evidence="2" id="KW-0663">Pyridoxal phosphate</keyword>
<protein>
    <submittedName>
        <fullName evidence="4">Aminotransferase class V-fold PLP-dependent enzyme</fullName>
    </submittedName>
</protein>
<organism evidence="4 5">
    <name type="scientific">Lactococcus formosensis</name>
    <dbReference type="NCBI Taxonomy" id="1281486"/>
    <lineage>
        <taxon>Bacteria</taxon>
        <taxon>Bacillati</taxon>
        <taxon>Bacillota</taxon>
        <taxon>Bacilli</taxon>
        <taxon>Lactobacillales</taxon>
        <taxon>Streptococcaceae</taxon>
        <taxon>Lactococcus</taxon>
    </lineage>
</organism>
<evidence type="ECO:0000313" key="4">
    <source>
        <dbReference type="EMBL" id="MDG6145930.1"/>
    </source>
</evidence>
<dbReference type="SUPFAM" id="SSF53383">
    <property type="entry name" value="PLP-dependent transferases"/>
    <property type="match status" value="1"/>
</dbReference>
<dbReference type="Proteomes" id="UP001153199">
    <property type="component" value="Unassembled WGS sequence"/>
</dbReference>
<dbReference type="GO" id="GO:0008483">
    <property type="term" value="F:transaminase activity"/>
    <property type="evidence" value="ECO:0007669"/>
    <property type="project" value="UniProtKB-KW"/>
</dbReference>
<gene>
    <name evidence="4" type="ORF">NF717_09770</name>
</gene>
<dbReference type="InterPro" id="IPR000192">
    <property type="entry name" value="Aminotrans_V_dom"/>
</dbReference>
<dbReference type="EMBL" id="JAMWFV010000018">
    <property type="protein sequence ID" value="MDG6145930.1"/>
    <property type="molecule type" value="Genomic_DNA"/>
</dbReference>
<sequence length="365" mass="39784">MIYFDHAATTQMSESALKIYMQVAQQFYANSDSLHLFGNQSSNIITQAKTNISELLHIPTEGLVFTNGGTQGNQLGIVSLLNTSEERCDVLVSPLEHSSVYQTLERLELQGKINVCTLPVNSEGKVSPEVLENAITHRTALIIIQAVNSVTGIVQDISDLKIIAKNNDVPFFMDAVQAISKIPLDFVDISGFSVSSHKFNGPKGCGLLFLSPNAIVTPQYKNVFQQNGILPGTVDVPAIASLAVALQDNYLKINENLKHFQELKFKLVTSIAQTIKVIKGDFPGICGLVLPNTQGQEVVTKMGQLGICLSTVSACSILDPRPDPSLRSVGLMDSEISRYIRVSFGFDNTLEEVEILVKKLNTLFA</sequence>
<evidence type="ECO:0000259" key="3">
    <source>
        <dbReference type="Pfam" id="PF00266"/>
    </source>
</evidence>
<dbReference type="Gene3D" id="3.90.1150.10">
    <property type="entry name" value="Aspartate Aminotransferase, domain 1"/>
    <property type="match status" value="1"/>
</dbReference>
<dbReference type="AlphaFoldDB" id="A0A9X4P4T2"/>